<gene>
    <name evidence="1" type="ORF">MSG28_001559</name>
</gene>
<name>A0ACC0KUL2_CHOFU</name>
<accession>A0ACC0KUL2</accession>
<comment type="caution">
    <text evidence="1">The sequence shown here is derived from an EMBL/GenBank/DDBJ whole genome shotgun (WGS) entry which is preliminary data.</text>
</comment>
<protein>
    <submittedName>
        <fullName evidence="1">Uncharacterized protein</fullName>
    </submittedName>
</protein>
<evidence type="ECO:0000313" key="1">
    <source>
        <dbReference type="EMBL" id="KAI8440167.1"/>
    </source>
</evidence>
<proteinExistence type="predicted"/>
<dbReference type="Proteomes" id="UP001064048">
    <property type="component" value="Chromosome 2"/>
</dbReference>
<sequence>MAGEGAVHGWGCTPPGENPQPAAEHPGPACLPAVVFRGWRKTALYCILVFLMVLIFLNIGLTLWIISSLKLRMGGLGPITIIKGGIELEGQAFVTDSLVASTIRSRSGQPLTVHSYRNFTVLVHVFADALAANGEGGVTVQTAVQTPQVRAPPGADLQLESLTRHLDLRAPQSIYLESRAGGIDVTSHSNIKLDSVVGASLKEAVRINETRRNKNLRTQRVYQLCSCSSGKLFLAAAEGTCTSNDADTEFCR</sequence>
<organism evidence="1 2">
    <name type="scientific">Choristoneura fumiferana</name>
    <name type="common">Spruce budworm moth</name>
    <name type="synonym">Archips fumiferana</name>
    <dbReference type="NCBI Taxonomy" id="7141"/>
    <lineage>
        <taxon>Eukaryota</taxon>
        <taxon>Metazoa</taxon>
        <taxon>Ecdysozoa</taxon>
        <taxon>Arthropoda</taxon>
        <taxon>Hexapoda</taxon>
        <taxon>Insecta</taxon>
        <taxon>Pterygota</taxon>
        <taxon>Neoptera</taxon>
        <taxon>Endopterygota</taxon>
        <taxon>Lepidoptera</taxon>
        <taxon>Glossata</taxon>
        <taxon>Ditrysia</taxon>
        <taxon>Tortricoidea</taxon>
        <taxon>Tortricidae</taxon>
        <taxon>Tortricinae</taxon>
        <taxon>Choristoneura</taxon>
    </lineage>
</organism>
<keyword evidence="2" id="KW-1185">Reference proteome</keyword>
<reference evidence="1 2" key="1">
    <citation type="journal article" date="2022" name="Genome Biol. Evol.">
        <title>The Spruce Budworm Genome: Reconstructing the Evolutionary History of Antifreeze Proteins.</title>
        <authorList>
            <person name="Beliveau C."/>
            <person name="Gagne P."/>
            <person name="Picq S."/>
            <person name="Vernygora O."/>
            <person name="Keeling C.I."/>
            <person name="Pinkney K."/>
            <person name="Doucet D."/>
            <person name="Wen F."/>
            <person name="Johnston J.S."/>
            <person name="Maaroufi H."/>
            <person name="Boyle B."/>
            <person name="Laroche J."/>
            <person name="Dewar K."/>
            <person name="Juretic N."/>
            <person name="Blackburn G."/>
            <person name="Nisole A."/>
            <person name="Brunet B."/>
            <person name="Brandao M."/>
            <person name="Lumley L."/>
            <person name="Duan J."/>
            <person name="Quan G."/>
            <person name="Lucarotti C.J."/>
            <person name="Roe A.D."/>
            <person name="Sperling F.A.H."/>
            <person name="Levesque R.C."/>
            <person name="Cusson M."/>
        </authorList>
    </citation>
    <scope>NUCLEOTIDE SEQUENCE [LARGE SCALE GENOMIC DNA]</scope>
    <source>
        <strain evidence="1">Glfc:IPQL:Cfum</strain>
    </source>
</reference>
<dbReference type="EMBL" id="CM046102">
    <property type="protein sequence ID" value="KAI8440167.1"/>
    <property type="molecule type" value="Genomic_DNA"/>
</dbReference>
<evidence type="ECO:0000313" key="2">
    <source>
        <dbReference type="Proteomes" id="UP001064048"/>
    </source>
</evidence>